<dbReference type="Proteomes" id="UP001386955">
    <property type="component" value="Unassembled WGS sequence"/>
</dbReference>
<organism evidence="1 2">
    <name type="scientific">Psophocarpus tetragonolobus</name>
    <name type="common">Winged bean</name>
    <name type="synonym">Dolichos tetragonolobus</name>
    <dbReference type="NCBI Taxonomy" id="3891"/>
    <lineage>
        <taxon>Eukaryota</taxon>
        <taxon>Viridiplantae</taxon>
        <taxon>Streptophyta</taxon>
        <taxon>Embryophyta</taxon>
        <taxon>Tracheophyta</taxon>
        <taxon>Spermatophyta</taxon>
        <taxon>Magnoliopsida</taxon>
        <taxon>eudicotyledons</taxon>
        <taxon>Gunneridae</taxon>
        <taxon>Pentapetalae</taxon>
        <taxon>rosids</taxon>
        <taxon>fabids</taxon>
        <taxon>Fabales</taxon>
        <taxon>Fabaceae</taxon>
        <taxon>Papilionoideae</taxon>
        <taxon>50 kb inversion clade</taxon>
        <taxon>NPAAA clade</taxon>
        <taxon>indigoferoid/millettioid clade</taxon>
        <taxon>Phaseoleae</taxon>
        <taxon>Psophocarpus</taxon>
    </lineage>
</organism>
<reference evidence="1 2" key="1">
    <citation type="submission" date="2024-01" db="EMBL/GenBank/DDBJ databases">
        <title>The genomes of 5 underutilized Papilionoideae crops provide insights into root nodulation and disease resistanc.</title>
        <authorList>
            <person name="Jiang F."/>
        </authorList>
    </citation>
    <scope>NUCLEOTIDE SEQUENCE [LARGE SCALE GENOMIC DNA]</scope>
    <source>
        <strain evidence="1">DUOXIRENSHENG_FW03</strain>
        <tissue evidence="1">Leaves</tissue>
    </source>
</reference>
<sequence>MMEWKPMKPIIQLPETFLRGPPKPHNPGLPYELSSLTIHFSLNSHSIHWILAYQNSVHYLKPPVDTTDDLVHGVEQSTEVLQSGGSNDGGLVKGRDQALVKYTY</sequence>
<name>A0AAN9NW65_PSOTE</name>
<evidence type="ECO:0000313" key="1">
    <source>
        <dbReference type="EMBL" id="KAK7379962.1"/>
    </source>
</evidence>
<protein>
    <submittedName>
        <fullName evidence="1">Uncharacterized protein</fullName>
    </submittedName>
</protein>
<accession>A0AAN9NW65</accession>
<dbReference type="EMBL" id="JAYMYS010000009">
    <property type="protein sequence ID" value="KAK7379962.1"/>
    <property type="molecule type" value="Genomic_DNA"/>
</dbReference>
<dbReference type="AlphaFoldDB" id="A0AAN9NW65"/>
<proteinExistence type="predicted"/>
<gene>
    <name evidence="1" type="ORF">VNO78_32246</name>
</gene>
<evidence type="ECO:0000313" key="2">
    <source>
        <dbReference type="Proteomes" id="UP001386955"/>
    </source>
</evidence>
<keyword evidence="2" id="KW-1185">Reference proteome</keyword>
<comment type="caution">
    <text evidence="1">The sequence shown here is derived from an EMBL/GenBank/DDBJ whole genome shotgun (WGS) entry which is preliminary data.</text>
</comment>